<gene>
    <name evidence="2" type="ORF">PoB_005021400</name>
</gene>
<name>A0AAV4BY16_9GAST</name>
<dbReference type="AlphaFoldDB" id="A0AAV4BY16"/>
<organism evidence="2 3">
    <name type="scientific">Plakobranchus ocellatus</name>
    <dbReference type="NCBI Taxonomy" id="259542"/>
    <lineage>
        <taxon>Eukaryota</taxon>
        <taxon>Metazoa</taxon>
        <taxon>Spiralia</taxon>
        <taxon>Lophotrochozoa</taxon>
        <taxon>Mollusca</taxon>
        <taxon>Gastropoda</taxon>
        <taxon>Heterobranchia</taxon>
        <taxon>Euthyneura</taxon>
        <taxon>Panpulmonata</taxon>
        <taxon>Sacoglossa</taxon>
        <taxon>Placobranchoidea</taxon>
        <taxon>Plakobranchidae</taxon>
        <taxon>Plakobranchus</taxon>
    </lineage>
</organism>
<protein>
    <recommendedName>
        <fullName evidence="1">ZSWIM1/3 RNaseH-like domain-containing protein</fullName>
    </recommendedName>
</protein>
<feature type="domain" description="ZSWIM1/3 RNaseH-like" evidence="1">
    <location>
        <begin position="30"/>
        <end position="118"/>
    </location>
</feature>
<reference evidence="2 3" key="1">
    <citation type="journal article" date="2021" name="Elife">
        <title>Chloroplast acquisition without the gene transfer in kleptoplastic sea slugs, Plakobranchus ocellatus.</title>
        <authorList>
            <person name="Maeda T."/>
            <person name="Takahashi S."/>
            <person name="Yoshida T."/>
            <person name="Shimamura S."/>
            <person name="Takaki Y."/>
            <person name="Nagai Y."/>
            <person name="Toyoda A."/>
            <person name="Suzuki Y."/>
            <person name="Arimoto A."/>
            <person name="Ishii H."/>
            <person name="Satoh N."/>
            <person name="Nishiyama T."/>
            <person name="Hasebe M."/>
            <person name="Maruyama T."/>
            <person name="Minagawa J."/>
            <person name="Obokata J."/>
            <person name="Shigenobu S."/>
        </authorList>
    </citation>
    <scope>NUCLEOTIDE SEQUENCE [LARGE SCALE GENOMIC DNA]</scope>
</reference>
<sequence length="120" mass="13709">MYTISKGGILAISHQMPKKWRQHSSPFVNSGGRVDITVDYGGHLRYLSYTTKEMMALANEYCEVLIKDVTYKTNIYLLPLLTVKCIDNNGKGHPIFRSFLATEEQGVLVRPLEFFKTTFD</sequence>
<dbReference type="Proteomes" id="UP000735302">
    <property type="component" value="Unassembled WGS sequence"/>
</dbReference>
<dbReference type="InterPro" id="IPR048324">
    <property type="entry name" value="ZSWIM1-3_RNaseH-like"/>
</dbReference>
<keyword evidence="3" id="KW-1185">Reference proteome</keyword>
<comment type="caution">
    <text evidence="2">The sequence shown here is derived from an EMBL/GenBank/DDBJ whole genome shotgun (WGS) entry which is preliminary data.</text>
</comment>
<evidence type="ECO:0000313" key="3">
    <source>
        <dbReference type="Proteomes" id="UP000735302"/>
    </source>
</evidence>
<evidence type="ECO:0000313" key="2">
    <source>
        <dbReference type="EMBL" id="GFO23709.1"/>
    </source>
</evidence>
<evidence type="ECO:0000259" key="1">
    <source>
        <dbReference type="Pfam" id="PF21056"/>
    </source>
</evidence>
<accession>A0AAV4BY16</accession>
<dbReference type="EMBL" id="BLXT01005511">
    <property type="protein sequence ID" value="GFO23709.1"/>
    <property type="molecule type" value="Genomic_DNA"/>
</dbReference>
<dbReference type="Pfam" id="PF21056">
    <property type="entry name" value="ZSWIM1-3_RNaseH-like"/>
    <property type="match status" value="1"/>
</dbReference>
<proteinExistence type="predicted"/>